<name>A0A7X3MSQ4_9HYPH</name>
<dbReference type="Proteomes" id="UP000436483">
    <property type="component" value="Unassembled WGS sequence"/>
</dbReference>
<evidence type="ECO:0000256" key="2">
    <source>
        <dbReference type="ARBA" id="ARBA00022649"/>
    </source>
</evidence>
<sequence length="57" mass="6265">MNVSITPELEQFVAAQVATGQYQSASEVVRAALRLLVREENTQSSPRRAPGHARQKS</sequence>
<dbReference type="InterPro" id="IPR010985">
    <property type="entry name" value="Ribbon_hlx_hlx"/>
</dbReference>
<evidence type="ECO:0000256" key="1">
    <source>
        <dbReference type="ARBA" id="ARBA00008580"/>
    </source>
</evidence>
<dbReference type="AlphaFoldDB" id="A0A7X3MSQ4"/>
<dbReference type="PANTHER" id="PTHR36582">
    <property type="entry name" value="ANTITOXIN PARD"/>
    <property type="match status" value="1"/>
</dbReference>
<gene>
    <name evidence="3" type="ORF">GR328_13225</name>
</gene>
<dbReference type="NCBIfam" id="TIGR02606">
    <property type="entry name" value="antidote_CC2985"/>
    <property type="match status" value="1"/>
</dbReference>
<dbReference type="CDD" id="cd22231">
    <property type="entry name" value="RHH_NikR_HicB-like"/>
    <property type="match status" value="1"/>
</dbReference>
<protein>
    <submittedName>
        <fullName evidence="3">Type II toxin-antitoxin system ParD family antitoxin</fullName>
    </submittedName>
</protein>
<dbReference type="Gene3D" id="6.10.10.120">
    <property type="entry name" value="Antitoxin ParD1-like"/>
    <property type="match status" value="1"/>
</dbReference>
<dbReference type="PANTHER" id="PTHR36582:SF2">
    <property type="entry name" value="ANTITOXIN PARD"/>
    <property type="match status" value="1"/>
</dbReference>
<organism evidence="3 4">
    <name type="scientific">Microvirga makkahensis</name>
    <dbReference type="NCBI Taxonomy" id="1128670"/>
    <lineage>
        <taxon>Bacteria</taxon>
        <taxon>Pseudomonadati</taxon>
        <taxon>Pseudomonadota</taxon>
        <taxon>Alphaproteobacteria</taxon>
        <taxon>Hyphomicrobiales</taxon>
        <taxon>Methylobacteriaceae</taxon>
        <taxon>Microvirga</taxon>
    </lineage>
</organism>
<dbReference type="OrthoDB" id="9815501at2"/>
<comment type="caution">
    <text evidence="3">The sequence shown here is derived from an EMBL/GenBank/DDBJ whole genome shotgun (WGS) entry which is preliminary data.</text>
</comment>
<keyword evidence="4" id="KW-1185">Reference proteome</keyword>
<evidence type="ECO:0000313" key="3">
    <source>
        <dbReference type="EMBL" id="MXQ12405.1"/>
    </source>
</evidence>
<dbReference type="Pfam" id="PF03693">
    <property type="entry name" value="ParD_antitoxin"/>
    <property type="match status" value="1"/>
</dbReference>
<reference evidence="3 4" key="1">
    <citation type="submission" date="2019-12" db="EMBL/GenBank/DDBJ databases">
        <authorList>
            <person name="Yuan C.-G."/>
        </authorList>
    </citation>
    <scope>NUCLEOTIDE SEQUENCE [LARGE SCALE GENOMIC DNA]</scope>
    <source>
        <strain evidence="3 4">KCTC 23863</strain>
    </source>
</reference>
<dbReference type="InterPro" id="IPR022789">
    <property type="entry name" value="ParD"/>
</dbReference>
<dbReference type="InterPro" id="IPR038296">
    <property type="entry name" value="ParD_sf"/>
</dbReference>
<reference evidence="3 4" key="2">
    <citation type="submission" date="2020-01" db="EMBL/GenBank/DDBJ databases">
        <title>Microvirga sp. nov., an arsenate reduction bacterium isolated from Tibet hotspring sediments.</title>
        <authorList>
            <person name="Xian W.-D."/>
            <person name="Li W.-J."/>
        </authorList>
    </citation>
    <scope>NUCLEOTIDE SEQUENCE [LARGE SCALE GENOMIC DNA]</scope>
    <source>
        <strain evidence="3 4">KCTC 23863</strain>
    </source>
</reference>
<comment type="similarity">
    <text evidence="1">Belongs to the ParD antitoxin family.</text>
</comment>
<dbReference type="EMBL" id="WURB01000008">
    <property type="protein sequence ID" value="MXQ12405.1"/>
    <property type="molecule type" value="Genomic_DNA"/>
</dbReference>
<proteinExistence type="inferred from homology"/>
<dbReference type="SUPFAM" id="SSF47598">
    <property type="entry name" value="Ribbon-helix-helix"/>
    <property type="match status" value="1"/>
</dbReference>
<evidence type="ECO:0000313" key="4">
    <source>
        <dbReference type="Proteomes" id="UP000436483"/>
    </source>
</evidence>
<dbReference type="GO" id="GO:0006355">
    <property type="term" value="P:regulation of DNA-templated transcription"/>
    <property type="evidence" value="ECO:0007669"/>
    <property type="project" value="InterPro"/>
</dbReference>
<accession>A0A7X3MSQ4</accession>
<keyword evidence="2" id="KW-1277">Toxin-antitoxin system</keyword>